<dbReference type="InterPro" id="IPR005561">
    <property type="entry name" value="ANTAR"/>
</dbReference>
<dbReference type="RefSeq" id="WP_149748340.1">
    <property type="nucleotide sequence ID" value="NZ_VUJW01000001.1"/>
</dbReference>
<proteinExistence type="predicted"/>
<name>A0A5B1M9X7_9ACTN</name>
<dbReference type="AlphaFoldDB" id="A0A5B1M9X7"/>
<reference evidence="2 3" key="1">
    <citation type="submission" date="2019-09" db="EMBL/GenBank/DDBJ databases">
        <title>Nocardioides panacisoli sp. nov., isolated from the soil of a ginseng field.</title>
        <authorList>
            <person name="Cho C."/>
        </authorList>
    </citation>
    <scope>NUCLEOTIDE SEQUENCE [LARGE SCALE GENOMIC DNA]</scope>
    <source>
        <strain evidence="2 3">BN140041</strain>
    </source>
</reference>
<reference evidence="2 3" key="2">
    <citation type="submission" date="2019-09" db="EMBL/GenBank/DDBJ databases">
        <authorList>
            <person name="Jin C."/>
        </authorList>
    </citation>
    <scope>NUCLEOTIDE SEQUENCE [LARGE SCALE GENOMIC DNA]</scope>
    <source>
        <strain evidence="2 3">BN140041</strain>
    </source>
</reference>
<dbReference type="GO" id="GO:0003723">
    <property type="term" value="F:RNA binding"/>
    <property type="evidence" value="ECO:0007669"/>
    <property type="project" value="InterPro"/>
</dbReference>
<dbReference type="Proteomes" id="UP000324351">
    <property type="component" value="Unassembled WGS sequence"/>
</dbReference>
<dbReference type="PROSITE" id="PS50921">
    <property type="entry name" value="ANTAR"/>
    <property type="match status" value="1"/>
</dbReference>
<dbReference type="Pfam" id="PF03861">
    <property type="entry name" value="ANTAR"/>
    <property type="match status" value="1"/>
</dbReference>
<dbReference type="SUPFAM" id="SSF55781">
    <property type="entry name" value="GAF domain-like"/>
    <property type="match status" value="1"/>
</dbReference>
<evidence type="ECO:0000313" key="3">
    <source>
        <dbReference type="Proteomes" id="UP000324351"/>
    </source>
</evidence>
<accession>A0A5B1M9X7</accession>
<dbReference type="SMART" id="SM01012">
    <property type="entry name" value="ANTAR"/>
    <property type="match status" value="1"/>
</dbReference>
<protein>
    <submittedName>
        <fullName evidence="2">ANTAR domain-containing protein</fullName>
    </submittedName>
</protein>
<dbReference type="Gene3D" id="1.10.10.10">
    <property type="entry name" value="Winged helix-like DNA-binding domain superfamily/Winged helix DNA-binding domain"/>
    <property type="match status" value="1"/>
</dbReference>
<evidence type="ECO:0000313" key="2">
    <source>
        <dbReference type="EMBL" id="KAA1428717.1"/>
    </source>
</evidence>
<evidence type="ECO:0000259" key="1">
    <source>
        <dbReference type="PROSITE" id="PS50921"/>
    </source>
</evidence>
<sequence length="233" mass="24751">MSDRGDLLARLTGAVARATVGSLGDRLCAAFRDLTGATGAALTVWYGEPHRVTLAATDAAAARLEDLQDVIGEGPGHTAWSSGRIETGILPRTESLARWPVFAEAAEEMGDHMVIHAVPMRPWERRFGIATLYRTGPSPGLLLDPAQLSFLADAVGAALIRDALAVEEENASGPWGSRAQVHQATGMVIAQLRVGTEDALALLRAQAFAQNATLAEIAASVVKHRRLDFPVTR</sequence>
<dbReference type="InterPro" id="IPR036388">
    <property type="entry name" value="WH-like_DNA-bd_sf"/>
</dbReference>
<organism evidence="2 3">
    <name type="scientific">Nocardioides antri</name>
    <dbReference type="NCBI Taxonomy" id="2607659"/>
    <lineage>
        <taxon>Bacteria</taxon>
        <taxon>Bacillati</taxon>
        <taxon>Actinomycetota</taxon>
        <taxon>Actinomycetes</taxon>
        <taxon>Propionibacteriales</taxon>
        <taxon>Nocardioidaceae</taxon>
        <taxon>Nocardioides</taxon>
    </lineage>
</organism>
<keyword evidence="3" id="KW-1185">Reference proteome</keyword>
<feature type="domain" description="ANTAR" evidence="1">
    <location>
        <begin position="161"/>
        <end position="222"/>
    </location>
</feature>
<comment type="caution">
    <text evidence="2">The sequence shown here is derived from an EMBL/GenBank/DDBJ whole genome shotgun (WGS) entry which is preliminary data.</text>
</comment>
<gene>
    <name evidence="2" type="ORF">F0U47_00380</name>
</gene>
<dbReference type="EMBL" id="VUJW01000001">
    <property type="protein sequence ID" value="KAA1428717.1"/>
    <property type="molecule type" value="Genomic_DNA"/>
</dbReference>